<name>A0A7J4IR98_9ARCH</name>
<accession>A0A7J4IR98</accession>
<dbReference type="InterPro" id="IPR018357">
    <property type="entry name" value="Hexapep_transf_CS"/>
</dbReference>
<dbReference type="InterPro" id="IPR001451">
    <property type="entry name" value="Hexapep"/>
</dbReference>
<dbReference type="EMBL" id="JAGVWF010000064">
    <property type="protein sequence ID" value="MBS3059662.1"/>
    <property type="molecule type" value="Genomic_DNA"/>
</dbReference>
<dbReference type="Gene3D" id="2.160.10.10">
    <property type="entry name" value="Hexapeptide repeat proteins"/>
    <property type="match status" value="1"/>
</dbReference>
<evidence type="ECO:0000313" key="4">
    <source>
        <dbReference type="Proteomes" id="UP000577419"/>
    </source>
</evidence>
<proteinExistence type="predicted"/>
<organism evidence="2 4">
    <name type="scientific">Candidatus Iainarchaeum sp</name>
    <dbReference type="NCBI Taxonomy" id="3101447"/>
    <lineage>
        <taxon>Archaea</taxon>
        <taxon>Candidatus Iainarchaeota</taxon>
        <taxon>Candidatus Iainarchaeia</taxon>
        <taxon>Candidatus Iainarchaeales</taxon>
        <taxon>Candidatus Iainarchaeaceae</taxon>
        <taxon>Candidatus Iainarchaeum</taxon>
    </lineage>
</organism>
<sequence>MEMLGQIFFRVYSFFATIGFGGKGNNVIVFPGAKLLNKKNLFVGSNVVLADAFIDSTAKVEIQNNVFFGHQAMVLTASHDFRKKGTERQKAVNAKPILIKEGAWIASRAIILSGVTIGENSVVGAGAVVAKDVPANSVVVSESKFKIIK</sequence>
<dbReference type="Pfam" id="PF00132">
    <property type="entry name" value="Hexapep"/>
    <property type="match status" value="1"/>
</dbReference>
<dbReference type="PROSITE" id="PS00101">
    <property type="entry name" value="HEXAPEP_TRANSFERASES"/>
    <property type="match status" value="1"/>
</dbReference>
<dbReference type="SUPFAM" id="SSF51161">
    <property type="entry name" value="Trimeric LpxA-like enzymes"/>
    <property type="match status" value="1"/>
</dbReference>
<gene>
    <name evidence="2" type="ORF">HA237_01595</name>
    <name evidence="3" type="ORF">J4224_04525</name>
</gene>
<dbReference type="PANTHER" id="PTHR23416">
    <property type="entry name" value="SIALIC ACID SYNTHASE-RELATED"/>
    <property type="match status" value="1"/>
</dbReference>
<dbReference type="Proteomes" id="UP000683213">
    <property type="component" value="Unassembled WGS sequence"/>
</dbReference>
<reference evidence="3" key="2">
    <citation type="submission" date="2021-03" db="EMBL/GenBank/DDBJ databases">
        <authorList>
            <person name="Jaffe A."/>
        </authorList>
    </citation>
    <scope>NUCLEOTIDE SEQUENCE</scope>
    <source>
        <strain evidence="3">RIFCSPHIGHO2_01_FULL_GW2011_AR10_43_9</strain>
    </source>
</reference>
<protein>
    <submittedName>
        <fullName evidence="2">Acyltransferase</fullName>
    </submittedName>
</protein>
<keyword evidence="1 2" id="KW-0808">Transferase</keyword>
<dbReference type="AlphaFoldDB" id="A0A7J4IR98"/>
<dbReference type="CDD" id="cd04647">
    <property type="entry name" value="LbH_MAT_like"/>
    <property type="match status" value="1"/>
</dbReference>
<evidence type="ECO:0000256" key="1">
    <source>
        <dbReference type="ARBA" id="ARBA00022679"/>
    </source>
</evidence>
<comment type="caution">
    <text evidence="2">The sequence shown here is derived from an EMBL/GenBank/DDBJ whole genome shotgun (WGS) entry which is preliminary data.</text>
</comment>
<dbReference type="InterPro" id="IPR051159">
    <property type="entry name" value="Hexapeptide_acetyltransf"/>
</dbReference>
<dbReference type="GO" id="GO:0016746">
    <property type="term" value="F:acyltransferase activity"/>
    <property type="evidence" value="ECO:0007669"/>
    <property type="project" value="UniProtKB-KW"/>
</dbReference>
<reference evidence="2" key="1">
    <citation type="journal article" date="2020" name="bioRxiv">
        <title>A rank-normalized archaeal taxonomy based on genome phylogeny resolves widespread incomplete and uneven classifications.</title>
        <authorList>
            <person name="Rinke C."/>
            <person name="Chuvochina M."/>
            <person name="Mussig A.J."/>
            <person name="Chaumeil P.-A."/>
            <person name="Waite D.W."/>
            <person name="Whitman W.B."/>
            <person name="Parks D.H."/>
            <person name="Hugenholtz P."/>
        </authorList>
    </citation>
    <scope>NUCLEOTIDE SEQUENCE</scope>
    <source>
        <strain evidence="2">UBA10011</strain>
    </source>
</reference>
<keyword evidence="2" id="KW-0012">Acyltransferase</keyword>
<evidence type="ECO:0000313" key="3">
    <source>
        <dbReference type="EMBL" id="MBS3059662.1"/>
    </source>
</evidence>
<dbReference type="EMBL" id="DUFG01000011">
    <property type="protein sequence ID" value="HIH08043.1"/>
    <property type="molecule type" value="Genomic_DNA"/>
</dbReference>
<reference evidence="3" key="3">
    <citation type="submission" date="2021-05" db="EMBL/GenBank/DDBJ databases">
        <title>Protein family content uncovers lineage relationships and bacterial pathway maintenance mechanisms in DPANN archaea.</title>
        <authorList>
            <person name="Castelle C.J."/>
            <person name="Meheust R."/>
            <person name="Jaffe A.L."/>
            <person name="Seitz K."/>
            <person name="Gong X."/>
            <person name="Baker B.J."/>
            <person name="Banfield J.F."/>
        </authorList>
    </citation>
    <scope>NUCLEOTIDE SEQUENCE</scope>
    <source>
        <strain evidence="3">RIFCSPHIGHO2_01_FULL_GW2011_AR10_43_9</strain>
    </source>
</reference>
<dbReference type="InterPro" id="IPR011004">
    <property type="entry name" value="Trimer_LpxA-like_sf"/>
</dbReference>
<dbReference type="Proteomes" id="UP000577419">
    <property type="component" value="Unassembled WGS sequence"/>
</dbReference>
<evidence type="ECO:0000313" key="2">
    <source>
        <dbReference type="EMBL" id="HIH08043.1"/>
    </source>
</evidence>